<dbReference type="InterPro" id="IPR011335">
    <property type="entry name" value="Restrct_endonuc-II-like"/>
</dbReference>
<dbReference type="GO" id="GO:0008821">
    <property type="term" value="F:crossover junction DNA endonuclease activity"/>
    <property type="evidence" value="ECO:0007669"/>
    <property type="project" value="InterPro"/>
</dbReference>
<dbReference type="PANTHER" id="PTHR13451">
    <property type="entry name" value="CLASS II CROSSOVER JUNCTION ENDONUCLEASE MUS81"/>
    <property type="match status" value="1"/>
</dbReference>
<evidence type="ECO:0000256" key="1">
    <source>
        <dbReference type="ARBA" id="ARBA00022801"/>
    </source>
</evidence>
<dbReference type="SMART" id="SM00891">
    <property type="entry name" value="ERCC4"/>
    <property type="match status" value="1"/>
</dbReference>
<name>A0A6C0JCA0_9ZZZZ</name>
<protein>
    <recommendedName>
        <fullName evidence="2">ERCC4 domain-containing protein</fullName>
    </recommendedName>
</protein>
<dbReference type="GO" id="GO:0000712">
    <property type="term" value="P:resolution of meiotic recombination intermediates"/>
    <property type="evidence" value="ECO:0007669"/>
    <property type="project" value="TreeGrafter"/>
</dbReference>
<dbReference type="GO" id="GO:0005634">
    <property type="term" value="C:nucleus"/>
    <property type="evidence" value="ECO:0007669"/>
    <property type="project" value="TreeGrafter"/>
</dbReference>
<dbReference type="GO" id="GO:0000727">
    <property type="term" value="P:double-strand break repair via break-induced replication"/>
    <property type="evidence" value="ECO:0007669"/>
    <property type="project" value="TreeGrafter"/>
</dbReference>
<dbReference type="CDD" id="cd20074">
    <property type="entry name" value="XPF_nuclease_Mus81"/>
    <property type="match status" value="1"/>
</dbReference>
<dbReference type="GO" id="GO:0048257">
    <property type="term" value="F:3'-flap endonuclease activity"/>
    <property type="evidence" value="ECO:0007669"/>
    <property type="project" value="TreeGrafter"/>
</dbReference>
<organism evidence="3">
    <name type="scientific">viral metagenome</name>
    <dbReference type="NCBI Taxonomy" id="1070528"/>
    <lineage>
        <taxon>unclassified sequences</taxon>
        <taxon>metagenomes</taxon>
        <taxon>organismal metagenomes</taxon>
    </lineage>
</organism>
<dbReference type="EMBL" id="MN740359">
    <property type="protein sequence ID" value="QHU02470.1"/>
    <property type="molecule type" value="Genomic_DNA"/>
</dbReference>
<dbReference type="InterPro" id="IPR006166">
    <property type="entry name" value="ERCC4_domain"/>
</dbReference>
<dbReference type="GO" id="GO:0048476">
    <property type="term" value="C:Holliday junction resolvase complex"/>
    <property type="evidence" value="ECO:0007669"/>
    <property type="project" value="TreeGrafter"/>
</dbReference>
<dbReference type="Pfam" id="PF02732">
    <property type="entry name" value="ERCC4"/>
    <property type="match status" value="1"/>
</dbReference>
<accession>A0A6C0JCA0</accession>
<dbReference type="SUPFAM" id="SSF52980">
    <property type="entry name" value="Restriction endonuclease-like"/>
    <property type="match status" value="1"/>
</dbReference>
<sequence length="261" mass="30096">MKLKVDYREKKLIELLKAYNIQFGLKNIEIEIENLPLGDVIICDKNGNEKIIVERKSLNDLASSIKDGRYVEQSHRLVNSPTHNHNIIYLIEGNLSTWTNRYKVKTNTLHSAIFSLNYYKGFSVIKTHDITETAEYLLRMCDKLNREKKKVSYYESGEKMPKNYCEVVKKVKKDNITPENIGEIILSQIPGVSSYTSQVIMNKFGSLYGLLCELDTNQKCLDNLKLTSESGKERLISKTSIRNIVQYLLYQKSNVIVIDTN</sequence>
<reference evidence="3" key="1">
    <citation type="journal article" date="2020" name="Nature">
        <title>Giant virus diversity and host interactions through global metagenomics.</title>
        <authorList>
            <person name="Schulz F."/>
            <person name="Roux S."/>
            <person name="Paez-Espino D."/>
            <person name="Jungbluth S."/>
            <person name="Walsh D.A."/>
            <person name="Denef V.J."/>
            <person name="McMahon K.D."/>
            <person name="Konstantinidis K.T."/>
            <person name="Eloe-Fadrosh E.A."/>
            <person name="Kyrpides N.C."/>
            <person name="Woyke T."/>
        </authorList>
    </citation>
    <scope>NUCLEOTIDE SEQUENCE</scope>
    <source>
        <strain evidence="3">GVMAG-M-3300025880-75</strain>
    </source>
</reference>
<dbReference type="Gene3D" id="3.40.50.10130">
    <property type="match status" value="1"/>
</dbReference>
<keyword evidence="1" id="KW-0378">Hydrolase</keyword>
<dbReference type="InterPro" id="IPR033309">
    <property type="entry name" value="Mus81"/>
</dbReference>
<evidence type="ECO:0000313" key="3">
    <source>
        <dbReference type="EMBL" id="QHU02470.1"/>
    </source>
</evidence>
<dbReference type="AlphaFoldDB" id="A0A6C0JCA0"/>
<evidence type="ECO:0000259" key="2">
    <source>
        <dbReference type="SMART" id="SM00891"/>
    </source>
</evidence>
<dbReference type="GO" id="GO:0003677">
    <property type="term" value="F:DNA binding"/>
    <property type="evidence" value="ECO:0007669"/>
    <property type="project" value="InterPro"/>
</dbReference>
<dbReference type="PANTHER" id="PTHR13451:SF0">
    <property type="entry name" value="CROSSOVER JUNCTION ENDONUCLEASE MUS81"/>
    <property type="match status" value="1"/>
</dbReference>
<dbReference type="GO" id="GO:0031573">
    <property type="term" value="P:mitotic intra-S DNA damage checkpoint signaling"/>
    <property type="evidence" value="ECO:0007669"/>
    <property type="project" value="TreeGrafter"/>
</dbReference>
<feature type="domain" description="ERCC4" evidence="2">
    <location>
        <begin position="2"/>
        <end position="95"/>
    </location>
</feature>
<dbReference type="GO" id="GO:0006308">
    <property type="term" value="P:DNA catabolic process"/>
    <property type="evidence" value="ECO:0007669"/>
    <property type="project" value="InterPro"/>
</dbReference>
<proteinExistence type="predicted"/>
<dbReference type="InterPro" id="IPR047416">
    <property type="entry name" value="XPF_nuclease_Mus81"/>
</dbReference>